<keyword evidence="2" id="KW-1185">Reference proteome</keyword>
<dbReference type="EMBL" id="QRDW01000004">
    <property type="protein sequence ID" value="RED50997.1"/>
    <property type="molecule type" value="Genomic_DNA"/>
</dbReference>
<dbReference type="Pfam" id="PF07310">
    <property type="entry name" value="PAS_5"/>
    <property type="match status" value="1"/>
</dbReference>
<protein>
    <submittedName>
        <fullName evidence="1">PAS domain-containing protein</fullName>
    </submittedName>
</protein>
<proteinExistence type="predicted"/>
<dbReference type="RefSeq" id="WP_115936778.1">
    <property type="nucleotide sequence ID" value="NZ_QRDW01000004.1"/>
</dbReference>
<dbReference type="OrthoDB" id="7366623at2"/>
<dbReference type="InterPro" id="IPR009922">
    <property type="entry name" value="DUF1457"/>
</dbReference>
<organism evidence="1 2">
    <name type="scientific">Aestuariispira insulae</name>
    <dbReference type="NCBI Taxonomy" id="1461337"/>
    <lineage>
        <taxon>Bacteria</taxon>
        <taxon>Pseudomonadati</taxon>
        <taxon>Pseudomonadota</taxon>
        <taxon>Alphaproteobacteria</taxon>
        <taxon>Rhodospirillales</taxon>
        <taxon>Kiloniellaceae</taxon>
        <taxon>Aestuariispira</taxon>
    </lineage>
</organism>
<evidence type="ECO:0000313" key="1">
    <source>
        <dbReference type="EMBL" id="RED50997.1"/>
    </source>
</evidence>
<comment type="caution">
    <text evidence="1">The sequence shown here is derived from an EMBL/GenBank/DDBJ whole genome shotgun (WGS) entry which is preliminary data.</text>
</comment>
<dbReference type="AlphaFoldDB" id="A0A3D9HNB1"/>
<accession>A0A3D9HNB1</accession>
<dbReference type="Proteomes" id="UP000256845">
    <property type="component" value="Unassembled WGS sequence"/>
</dbReference>
<reference evidence="1 2" key="1">
    <citation type="submission" date="2018-07" db="EMBL/GenBank/DDBJ databases">
        <title>Genomic Encyclopedia of Type Strains, Phase III (KMG-III): the genomes of soil and plant-associated and newly described type strains.</title>
        <authorList>
            <person name="Whitman W."/>
        </authorList>
    </citation>
    <scope>NUCLEOTIDE SEQUENCE [LARGE SCALE GENOMIC DNA]</scope>
    <source>
        <strain evidence="1 2">CECT 8488</strain>
    </source>
</reference>
<gene>
    <name evidence="1" type="ORF">DFP90_104273</name>
</gene>
<name>A0A3D9HNB1_9PROT</name>
<evidence type="ECO:0000313" key="2">
    <source>
        <dbReference type="Proteomes" id="UP000256845"/>
    </source>
</evidence>
<sequence length="175" mass="20260">MNRFERCQGLPKEMHPDLQNFIKFWRNKKGSRQMPDIHEIDLLEFPHLSGGLFIIDIIYENDRPIRFQYRLAGKEMVETIGTDVNGRFLDEIFPAESYQILMEDYQDAINSCEPRYMSYLETSAPNAMILFERLLLPVGPEGADRPAYFVGLHTRTAKGTARIADSCHPFAVRTD</sequence>